<evidence type="ECO:0000256" key="3">
    <source>
        <dbReference type="ARBA" id="ARBA00020461"/>
    </source>
</evidence>
<keyword evidence="7 10" id="KW-0520">NAD</keyword>
<dbReference type="InterPro" id="IPR020595">
    <property type="entry name" value="MnmG-rel_CS"/>
</dbReference>
<evidence type="ECO:0000256" key="4">
    <source>
        <dbReference type="ARBA" id="ARBA00022630"/>
    </source>
</evidence>
<dbReference type="RefSeq" id="WP_022303965.1">
    <property type="nucleotide sequence ID" value="NZ_DAWEED010000062.1"/>
</dbReference>
<evidence type="ECO:0000256" key="6">
    <source>
        <dbReference type="ARBA" id="ARBA00022827"/>
    </source>
</evidence>
<keyword evidence="5 10" id="KW-0819">tRNA processing</keyword>
<comment type="subcellular location">
    <subcellularLocation>
        <location evidence="10">Cytoplasm</location>
    </subcellularLocation>
</comment>
<comment type="function">
    <text evidence="10">NAD-binding protein involved in the addition of a carboxymethylaminomethyl (cmnm) group at the wobble position (U34) of certain tRNAs, forming tRNA-cmnm(5)s(2)U34.</text>
</comment>
<dbReference type="InterPro" id="IPR026904">
    <property type="entry name" value="MnmG_C"/>
</dbReference>
<dbReference type="Gene3D" id="1.10.150.570">
    <property type="entry name" value="GidA associated domain, C-terminal subdomain"/>
    <property type="match status" value="1"/>
</dbReference>
<dbReference type="InterPro" id="IPR036188">
    <property type="entry name" value="FAD/NAD-bd_sf"/>
</dbReference>
<dbReference type="SUPFAM" id="SSF51905">
    <property type="entry name" value="FAD/NAD(P)-binding domain"/>
    <property type="match status" value="1"/>
</dbReference>
<feature type="binding site" evidence="10">
    <location>
        <begin position="14"/>
        <end position="19"/>
    </location>
    <ligand>
        <name>FAD</name>
        <dbReference type="ChEBI" id="CHEBI:57692"/>
    </ligand>
</feature>
<dbReference type="Gene3D" id="3.50.50.60">
    <property type="entry name" value="FAD/NAD(P)-binding domain"/>
    <property type="match status" value="2"/>
</dbReference>
<dbReference type="Proteomes" id="UP000661649">
    <property type="component" value="Unassembled WGS sequence"/>
</dbReference>
<name>A0ABR7PF65_9FIRM</name>
<protein>
    <recommendedName>
        <fullName evidence="3 10">tRNA uridine 5-carboxymethylaminomethyl modification enzyme MnmG</fullName>
    </recommendedName>
    <alternativeName>
        <fullName evidence="9 10">Glucose-inhibited division protein A</fullName>
    </alternativeName>
</protein>
<feature type="domain" description="tRNA uridine 5-carboxymethylaminomethyl modification enzyme C-terminal subdomain" evidence="11">
    <location>
        <begin position="547"/>
        <end position="618"/>
    </location>
</feature>
<dbReference type="EMBL" id="JACRTP010000011">
    <property type="protein sequence ID" value="MBC8629973.1"/>
    <property type="molecule type" value="Genomic_DNA"/>
</dbReference>
<dbReference type="PRINTS" id="PR00411">
    <property type="entry name" value="PNDRDTASEI"/>
</dbReference>
<evidence type="ECO:0000256" key="8">
    <source>
        <dbReference type="ARBA" id="ARBA00025948"/>
    </source>
</evidence>
<dbReference type="Pfam" id="PF01134">
    <property type="entry name" value="GIDA"/>
    <property type="match status" value="1"/>
</dbReference>
<dbReference type="HAMAP" id="MF_00129">
    <property type="entry name" value="MnmG_GidA"/>
    <property type="match status" value="1"/>
</dbReference>
<proteinExistence type="inferred from homology"/>
<dbReference type="NCBIfam" id="TIGR00136">
    <property type="entry name" value="mnmG_gidA"/>
    <property type="match status" value="1"/>
</dbReference>
<gene>
    <name evidence="10 12" type="primary">mnmG</name>
    <name evidence="10" type="synonym">gidA</name>
    <name evidence="12" type="ORF">H8712_15420</name>
</gene>
<dbReference type="PANTHER" id="PTHR11806">
    <property type="entry name" value="GLUCOSE INHIBITED DIVISION PROTEIN A"/>
    <property type="match status" value="1"/>
</dbReference>
<keyword evidence="4 10" id="KW-0285">Flavoprotein</keyword>
<sequence length="631" mass="71102">MNHLTENYDIAVVGAGHAGCEAALACARLGLETIMFTVSVDSIALMPCNPNVGGSSKGHLVRELDALGGEMGKNIDKTFIQSKMLNVSKGPAVHSLRAQADKQEYSRSMRHTLENTEHLTIRQAEVTEILAEDKQIKGVRTYSGAEYAVKAVVLCTGTYLKARCIYGDVSNHTGPNGLQAANHLTDSLKKLGIEMYRFKTGTPARIDKRSIDFSKMEEQFGDERVVPFSFSTNPEDVQIDQASCWLTYTNETTHEIIRNNLDRSPLYSGMIEGTGPRYCPSIEDKVVRFADKKRHQVFIEPEGLYTNEMYVGGMSSSLPEDVQYEMYHSVAGLEHAKIVRNAYAIEYDCINARQLYPTLEFKEIKGLFSGGQFNGSSGYEEAAAQGLIAGINAAMKVLGKEMLILDRSESYIGVLIDDLVTKENHEPYRMMTSRAEYRLLLRQDNADLRLRKKGYQVGLVSKEQYDYVLWKEAKIEEEKERVEHTYVGATKEVQELLEQYESTPLKNGCSLAELIRRPELNYELLAPLDKKRPELPEDVREQVNINIKYDGYIKRQMKQVEQFKKLETKKLPEELDYEAISGLRIEARQKLEEYRPVSVGQASRIAGVSPADISVLLVYLESYRRGGNGNT</sequence>
<dbReference type="InterPro" id="IPR002218">
    <property type="entry name" value="MnmG-rel"/>
</dbReference>
<evidence type="ECO:0000256" key="10">
    <source>
        <dbReference type="HAMAP-Rule" id="MF_00129"/>
    </source>
</evidence>
<dbReference type="Pfam" id="PF13932">
    <property type="entry name" value="SAM_GIDA_C"/>
    <property type="match status" value="1"/>
</dbReference>
<comment type="cofactor">
    <cofactor evidence="1 10">
        <name>FAD</name>
        <dbReference type="ChEBI" id="CHEBI:57692"/>
    </cofactor>
</comment>
<evidence type="ECO:0000313" key="12">
    <source>
        <dbReference type="EMBL" id="MBC8629973.1"/>
    </source>
</evidence>
<comment type="similarity">
    <text evidence="2 10">Belongs to the MnmG family.</text>
</comment>
<organism evidence="12 13">
    <name type="scientific">Blautia stercoris</name>
    <dbReference type="NCBI Taxonomy" id="871664"/>
    <lineage>
        <taxon>Bacteria</taxon>
        <taxon>Bacillati</taxon>
        <taxon>Bacillota</taxon>
        <taxon>Clostridia</taxon>
        <taxon>Lachnospirales</taxon>
        <taxon>Lachnospiraceae</taxon>
        <taxon>Blautia</taxon>
    </lineage>
</organism>
<dbReference type="InterPro" id="IPR040131">
    <property type="entry name" value="MnmG_N"/>
</dbReference>
<dbReference type="InterPro" id="IPR044920">
    <property type="entry name" value="MnmG_C_subdom_sf"/>
</dbReference>
<dbReference type="InterPro" id="IPR049312">
    <property type="entry name" value="GIDA_C_N"/>
</dbReference>
<evidence type="ECO:0000256" key="5">
    <source>
        <dbReference type="ARBA" id="ARBA00022694"/>
    </source>
</evidence>
<evidence type="ECO:0000256" key="1">
    <source>
        <dbReference type="ARBA" id="ARBA00001974"/>
    </source>
</evidence>
<keyword evidence="13" id="KW-1185">Reference proteome</keyword>
<keyword evidence="10" id="KW-0963">Cytoplasm</keyword>
<dbReference type="SMART" id="SM01228">
    <property type="entry name" value="GIDA_assoc_3"/>
    <property type="match status" value="1"/>
</dbReference>
<keyword evidence="6 10" id="KW-0274">FAD</keyword>
<dbReference type="Gene3D" id="1.10.10.1800">
    <property type="entry name" value="tRNA uridine 5-carboxymethylaminomethyl modification enzyme MnmG/GidA"/>
    <property type="match status" value="1"/>
</dbReference>
<evidence type="ECO:0000259" key="11">
    <source>
        <dbReference type="SMART" id="SM01228"/>
    </source>
</evidence>
<dbReference type="PANTHER" id="PTHR11806:SF0">
    <property type="entry name" value="PROTEIN MTO1 HOMOLOG, MITOCHONDRIAL"/>
    <property type="match status" value="1"/>
</dbReference>
<accession>A0ABR7PF65</accession>
<reference evidence="12 13" key="1">
    <citation type="submission" date="2020-08" db="EMBL/GenBank/DDBJ databases">
        <title>Genome public.</title>
        <authorList>
            <person name="Liu C."/>
            <person name="Sun Q."/>
        </authorList>
    </citation>
    <scope>NUCLEOTIDE SEQUENCE [LARGE SCALE GENOMIC DNA]</scope>
    <source>
        <strain evidence="12 13">3_YM_SP_D4_24.mj</strain>
    </source>
</reference>
<evidence type="ECO:0000256" key="9">
    <source>
        <dbReference type="ARBA" id="ARBA00031800"/>
    </source>
</evidence>
<dbReference type="InterPro" id="IPR004416">
    <property type="entry name" value="MnmG"/>
</dbReference>
<dbReference type="PROSITE" id="PS01280">
    <property type="entry name" value="GIDA_1"/>
    <property type="match status" value="1"/>
</dbReference>
<evidence type="ECO:0000313" key="13">
    <source>
        <dbReference type="Proteomes" id="UP000661649"/>
    </source>
</evidence>
<comment type="caution">
    <text evidence="12">The sequence shown here is derived from an EMBL/GenBank/DDBJ whole genome shotgun (WGS) entry which is preliminary data.</text>
</comment>
<evidence type="ECO:0000256" key="2">
    <source>
        <dbReference type="ARBA" id="ARBA00007653"/>
    </source>
</evidence>
<dbReference type="Pfam" id="PF21680">
    <property type="entry name" value="GIDA_C_1st"/>
    <property type="match status" value="1"/>
</dbReference>
<feature type="binding site" evidence="10">
    <location>
        <begin position="275"/>
        <end position="289"/>
    </location>
    <ligand>
        <name>NAD(+)</name>
        <dbReference type="ChEBI" id="CHEBI:57540"/>
    </ligand>
</feature>
<comment type="subunit">
    <text evidence="8 10">Homodimer. Heterotetramer of two MnmE and two MnmG subunits.</text>
</comment>
<dbReference type="InterPro" id="IPR047001">
    <property type="entry name" value="MnmG_C_subdom"/>
</dbReference>
<comment type="caution">
    <text evidence="10">Lacks conserved residue(s) required for the propagation of feature annotation.</text>
</comment>
<evidence type="ECO:0000256" key="7">
    <source>
        <dbReference type="ARBA" id="ARBA00023027"/>
    </source>
</evidence>